<dbReference type="InterPro" id="IPR035476">
    <property type="entry name" value="SIS_PGI_1"/>
</dbReference>
<dbReference type="FunFam" id="3.40.50.10490:FF:000071">
    <property type="entry name" value="Glucose-6-phosphate isomerase"/>
    <property type="match status" value="1"/>
</dbReference>
<dbReference type="RefSeq" id="WP_031504977.1">
    <property type="nucleotide sequence ID" value="NC_022795.1"/>
</dbReference>
<reference evidence="10 11" key="1">
    <citation type="submission" date="2014-01" db="EMBL/GenBank/DDBJ databases">
        <title>Genome sequencing of Thermotog hypogea.</title>
        <authorList>
            <person name="Zhang X."/>
            <person name="Alvare G."/>
            <person name="Fristensky B."/>
            <person name="Chen L."/>
            <person name="Suen T."/>
            <person name="Chen Q."/>
            <person name="Ma K."/>
        </authorList>
    </citation>
    <scope>NUCLEOTIDE SEQUENCE [LARGE SCALE GENOMIC DNA]</scope>
    <source>
        <strain evidence="10 11">DSM 11164</strain>
    </source>
</reference>
<dbReference type="InterPro" id="IPR046348">
    <property type="entry name" value="SIS_dom_sf"/>
</dbReference>
<evidence type="ECO:0000256" key="1">
    <source>
        <dbReference type="ARBA" id="ARBA00004926"/>
    </source>
</evidence>
<dbReference type="PaxDb" id="1123384-AJ81_05140"/>
<dbReference type="PROSITE" id="PS51463">
    <property type="entry name" value="P_GLUCOSE_ISOMERASE_3"/>
    <property type="match status" value="1"/>
</dbReference>
<comment type="catalytic activity">
    <reaction evidence="7 8 9">
        <text>alpha-D-glucose 6-phosphate = beta-D-fructose 6-phosphate</text>
        <dbReference type="Rhea" id="RHEA:11816"/>
        <dbReference type="ChEBI" id="CHEBI:57634"/>
        <dbReference type="ChEBI" id="CHEBI:58225"/>
        <dbReference type="EC" id="5.3.1.9"/>
    </reaction>
</comment>
<dbReference type="PRINTS" id="PR00662">
    <property type="entry name" value="G6PISOMERASE"/>
</dbReference>
<dbReference type="GO" id="GO:0005829">
    <property type="term" value="C:cytosol"/>
    <property type="evidence" value="ECO:0007669"/>
    <property type="project" value="TreeGrafter"/>
</dbReference>
<evidence type="ECO:0000256" key="7">
    <source>
        <dbReference type="ARBA" id="ARBA00029321"/>
    </source>
</evidence>
<dbReference type="KEGG" id="phy:AJ81_05140"/>
<dbReference type="GO" id="GO:0004347">
    <property type="term" value="F:glucose-6-phosphate isomerase activity"/>
    <property type="evidence" value="ECO:0007669"/>
    <property type="project" value="UniProtKB-UniRule"/>
</dbReference>
<dbReference type="HAMAP" id="MF_00473">
    <property type="entry name" value="G6P_isomerase"/>
    <property type="match status" value="1"/>
</dbReference>
<dbReference type="STRING" id="1123384.AJ81_05140"/>
<evidence type="ECO:0000313" key="10">
    <source>
        <dbReference type="EMBL" id="AJC73693.1"/>
    </source>
</evidence>
<dbReference type="Pfam" id="PF00342">
    <property type="entry name" value="PGI"/>
    <property type="match status" value="1"/>
</dbReference>
<dbReference type="GO" id="GO:0051156">
    <property type="term" value="P:glucose 6-phosphate metabolic process"/>
    <property type="evidence" value="ECO:0007669"/>
    <property type="project" value="TreeGrafter"/>
</dbReference>
<accession>A0A0X1KR10</accession>
<dbReference type="PANTHER" id="PTHR11469:SF1">
    <property type="entry name" value="GLUCOSE-6-PHOSPHATE ISOMERASE"/>
    <property type="match status" value="1"/>
</dbReference>
<evidence type="ECO:0000256" key="3">
    <source>
        <dbReference type="ARBA" id="ARBA00022432"/>
    </source>
</evidence>
<dbReference type="PANTHER" id="PTHR11469">
    <property type="entry name" value="GLUCOSE-6-PHOSPHATE ISOMERASE"/>
    <property type="match status" value="1"/>
</dbReference>
<keyword evidence="6 8" id="KW-0413">Isomerase</keyword>
<name>A0A0X1KR10_9THEM</name>
<dbReference type="FunFam" id="3.40.50.10490:FF:000016">
    <property type="entry name" value="Glucose-6-phosphate isomerase"/>
    <property type="match status" value="1"/>
</dbReference>
<sequence>MLRFDFSFMFEPNVKGGITEEEFSQIQPTMTRFVEEISREKPAFVKVLFDRNLMDAVEDLREWILNFDNFVVIGIGGSSLGAAALANALKPFDWNYLSKSERGGYLRIFFLENVDPDYTASVLDRIDPRYTIFNVVSKSGSTAECLAHYQIIRGLLEVRGLNPSEHIVFTTDPKKGLLRRIAEREKIVALDIPPELGGRFSVLSPVGLLPAMAIGVDIKALIDGAKDAYAKCVALDVWKNPAAMMAACHYLHKLKGRRISVMMPYSNRLYTLADWFRQLWAESLGKKYSLNGEEVYEGLTPIKALGVVDQHSQVQLYNEGPDDKTVTFVEVENFDRDILIPSIHDDEEISYLGGKRLSNLLRNELFGTERSLAFNNRPSMRVIFPSIDAYELGQFFMYYEFTTALMGKLLNINPYDQPGVELGKQITYSLMERKGFEKMAFPEPSKRVVIE</sequence>
<evidence type="ECO:0000256" key="4">
    <source>
        <dbReference type="ARBA" id="ARBA00022490"/>
    </source>
</evidence>
<dbReference type="UniPathway" id="UPA00109">
    <property type="reaction ID" value="UER00181"/>
</dbReference>
<dbReference type="InterPro" id="IPR018189">
    <property type="entry name" value="Phosphoglucose_isomerase_CS"/>
</dbReference>
<dbReference type="PROSITE" id="PS00174">
    <property type="entry name" value="P_GLUCOSE_ISOMERASE_2"/>
    <property type="match status" value="1"/>
</dbReference>
<dbReference type="GO" id="GO:0006096">
    <property type="term" value="P:glycolytic process"/>
    <property type="evidence" value="ECO:0007669"/>
    <property type="project" value="UniProtKB-UniRule"/>
</dbReference>
<keyword evidence="5 8" id="KW-0324">Glycolysis</keyword>
<feature type="active site" evidence="8">
    <location>
        <position position="311"/>
    </location>
</feature>
<evidence type="ECO:0000256" key="9">
    <source>
        <dbReference type="RuleBase" id="RU000612"/>
    </source>
</evidence>
<comment type="subcellular location">
    <subcellularLocation>
        <location evidence="8">Cytoplasm</location>
    </subcellularLocation>
</comment>
<dbReference type="SUPFAM" id="SSF53697">
    <property type="entry name" value="SIS domain"/>
    <property type="match status" value="1"/>
</dbReference>
<keyword evidence="11" id="KW-1185">Reference proteome</keyword>
<feature type="active site" evidence="8">
    <location>
        <position position="424"/>
    </location>
</feature>
<feature type="active site" description="Proton donor" evidence="8">
    <location>
        <position position="282"/>
    </location>
</feature>
<comment type="pathway">
    <text evidence="1 8 9">Carbohydrate degradation; glycolysis; D-glyceraldehyde 3-phosphate and glycerone phosphate from D-glucose: step 2/4.</text>
</comment>
<proteinExistence type="inferred from homology"/>
<evidence type="ECO:0000256" key="2">
    <source>
        <dbReference type="ARBA" id="ARBA00006604"/>
    </source>
</evidence>
<dbReference type="PATRIC" id="fig|1123384.7.peg.1014"/>
<dbReference type="CDD" id="cd05016">
    <property type="entry name" value="SIS_PGI_2"/>
    <property type="match status" value="1"/>
</dbReference>
<dbReference type="UniPathway" id="UPA00138"/>
<dbReference type="Gene3D" id="3.40.50.10490">
    <property type="entry name" value="Glucose-6-phosphate isomerase like protein, domain 1"/>
    <property type="match status" value="2"/>
</dbReference>
<dbReference type="CDD" id="cd05015">
    <property type="entry name" value="SIS_PGI_1"/>
    <property type="match status" value="1"/>
</dbReference>
<dbReference type="Proteomes" id="UP000077469">
    <property type="component" value="Chromosome"/>
</dbReference>
<dbReference type="EC" id="5.3.1.9" evidence="8"/>
<comment type="similarity">
    <text evidence="2 8 9">Belongs to the GPI family.</text>
</comment>
<dbReference type="GO" id="GO:0006094">
    <property type="term" value="P:gluconeogenesis"/>
    <property type="evidence" value="ECO:0007669"/>
    <property type="project" value="UniProtKB-UniRule"/>
</dbReference>
<organism evidence="10 11">
    <name type="scientific">Pseudothermotoga hypogea DSM 11164 = NBRC 106472</name>
    <dbReference type="NCBI Taxonomy" id="1123384"/>
    <lineage>
        <taxon>Bacteria</taxon>
        <taxon>Thermotogati</taxon>
        <taxon>Thermotogota</taxon>
        <taxon>Thermotogae</taxon>
        <taxon>Thermotogales</taxon>
        <taxon>Thermotogaceae</taxon>
        <taxon>Pseudothermotoga</taxon>
    </lineage>
</organism>
<dbReference type="InterPro" id="IPR001672">
    <property type="entry name" value="G6P_Isomerase"/>
</dbReference>
<dbReference type="InterPro" id="IPR035482">
    <property type="entry name" value="SIS_PGI_2"/>
</dbReference>
<dbReference type="GO" id="GO:0048029">
    <property type="term" value="F:monosaccharide binding"/>
    <property type="evidence" value="ECO:0007669"/>
    <property type="project" value="TreeGrafter"/>
</dbReference>
<dbReference type="EMBL" id="CP007141">
    <property type="protein sequence ID" value="AJC73693.1"/>
    <property type="molecule type" value="Genomic_DNA"/>
</dbReference>
<comment type="function">
    <text evidence="8">Catalyzes the reversible isomerization of glucose-6-phosphate to fructose-6-phosphate.</text>
</comment>
<dbReference type="AlphaFoldDB" id="A0A0X1KR10"/>
<protein>
    <recommendedName>
        <fullName evidence="8">Glucose-6-phosphate isomerase</fullName>
        <shortName evidence="8">GPI</shortName>
        <ecNumber evidence="8">5.3.1.9</ecNumber>
    </recommendedName>
    <alternativeName>
        <fullName evidence="8">Phosphoglucose isomerase</fullName>
        <shortName evidence="8">PGI</shortName>
    </alternativeName>
    <alternativeName>
        <fullName evidence="8">Phosphohexose isomerase</fullName>
        <shortName evidence="8">PHI</shortName>
    </alternativeName>
</protein>
<evidence type="ECO:0000256" key="8">
    <source>
        <dbReference type="HAMAP-Rule" id="MF_00473"/>
    </source>
</evidence>
<keyword evidence="4 8" id="KW-0963">Cytoplasm</keyword>
<keyword evidence="3 8" id="KW-0312">Gluconeogenesis</keyword>
<dbReference type="OrthoDB" id="140919at2"/>
<evidence type="ECO:0000313" key="11">
    <source>
        <dbReference type="Proteomes" id="UP000077469"/>
    </source>
</evidence>
<dbReference type="GO" id="GO:0097367">
    <property type="term" value="F:carbohydrate derivative binding"/>
    <property type="evidence" value="ECO:0007669"/>
    <property type="project" value="InterPro"/>
</dbReference>
<comment type="pathway">
    <text evidence="8">Carbohydrate biosynthesis; gluconeogenesis.</text>
</comment>
<gene>
    <name evidence="8" type="primary">pgi</name>
    <name evidence="10" type="ORF">AJ81_05140</name>
</gene>
<evidence type="ECO:0000256" key="5">
    <source>
        <dbReference type="ARBA" id="ARBA00023152"/>
    </source>
</evidence>
<evidence type="ECO:0000256" key="6">
    <source>
        <dbReference type="ARBA" id="ARBA00023235"/>
    </source>
</evidence>